<dbReference type="AlphaFoldDB" id="A0A9N9PCD5"/>
<feature type="non-terminal residue" evidence="1">
    <location>
        <position position="102"/>
    </location>
</feature>
<evidence type="ECO:0000313" key="1">
    <source>
        <dbReference type="EMBL" id="CAG8811195.1"/>
    </source>
</evidence>
<dbReference type="OrthoDB" id="196847at2759"/>
<dbReference type="Proteomes" id="UP000789396">
    <property type="component" value="Unassembled WGS sequence"/>
</dbReference>
<keyword evidence="2" id="KW-1185">Reference proteome</keyword>
<organism evidence="1 2">
    <name type="scientific">Racocetra fulgida</name>
    <dbReference type="NCBI Taxonomy" id="60492"/>
    <lineage>
        <taxon>Eukaryota</taxon>
        <taxon>Fungi</taxon>
        <taxon>Fungi incertae sedis</taxon>
        <taxon>Mucoromycota</taxon>
        <taxon>Glomeromycotina</taxon>
        <taxon>Glomeromycetes</taxon>
        <taxon>Diversisporales</taxon>
        <taxon>Gigasporaceae</taxon>
        <taxon>Racocetra</taxon>
    </lineage>
</organism>
<proteinExistence type="predicted"/>
<evidence type="ECO:0000313" key="2">
    <source>
        <dbReference type="Proteomes" id="UP000789396"/>
    </source>
</evidence>
<sequence>RRFQSGNISTKFLAEEYPGGFKGHVVKDESLHELISISAFVHAKRDLRNWSWIDRKETLFRGNLNKNAPSKWDLWITINKNKAIEPMNVKVEKKSMSEEEFE</sequence>
<accession>A0A9N9PCD5</accession>
<comment type="caution">
    <text evidence="1">The sequence shown here is derived from an EMBL/GenBank/DDBJ whole genome shotgun (WGS) entry which is preliminary data.</text>
</comment>
<reference evidence="1" key="1">
    <citation type="submission" date="2021-06" db="EMBL/GenBank/DDBJ databases">
        <authorList>
            <person name="Kallberg Y."/>
            <person name="Tangrot J."/>
            <person name="Rosling A."/>
        </authorList>
    </citation>
    <scope>NUCLEOTIDE SEQUENCE</scope>
    <source>
        <strain evidence="1">IN212</strain>
    </source>
</reference>
<feature type="non-terminal residue" evidence="1">
    <location>
        <position position="1"/>
    </location>
</feature>
<dbReference type="EMBL" id="CAJVPZ010085052">
    <property type="protein sequence ID" value="CAG8811195.1"/>
    <property type="molecule type" value="Genomic_DNA"/>
</dbReference>
<protein>
    <submittedName>
        <fullName evidence="1">4149_t:CDS:1</fullName>
    </submittedName>
</protein>
<gene>
    <name evidence="1" type="ORF">RFULGI_LOCUS18772</name>
</gene>
<name>A0A9N9PCD5_9GLOM</name>